<accession>D3B9Y9</accession>
<dbReference type="RefSeq" id="XP_020433494.1">
    <property type="nucleotide sequence ID" value="XM_020576245.1"/>
</dbReference>
<evidence type="ECO:0000313" key="2">
    <source>
        <dbReference type="EMBL" id="EFA81376.1"/>
    </source>
</evidence>
<feature type="transmembrane region" description="Helical" evidence="1">
    <location>
        <begin position="7"/>
        <end position="26"/>
    </location>
</feature>
<feature type="transmembrane region" description="Helical" evidence="1">
    <location>
        <begin position="46"/>
        <end position="65"/>
    </location>
</feature>
<proteinExistence type="predicted"/>
<reference evidence="2 3" key="1">
    <citation type="journal article" date="2011" name="Genome Res.">
        <title>Phylogeny-wide analysis of social amoeba genomes highlights ancient origins for complex intercellular communication.</title>
        <authorList>
            <person name="Heidel A.J."/>
            <person name="Lawal H.M."/>
            <person name="Felder M."/>
            <person name="Schilde C."/>
            <person name="Helps N.R."/>
            <person name="Tunggal B."/>
            <person name="Rivero F."/>
            <person name="John U."/>
            <person name="Schleicher M."/>
            <person name="Eichinger L."/>
            <person name="Platzer M."/>
            <person name="Noegel A.A."/>
            <person name="Schaap P."/>
            <person name="Gloeckner G."/>
        </authorList>
    </citation>
    <scope>NUCLEOTIDE SEQUENCE [LARGE SCALE GENOMIC DNA]</scope>
    <source>
        <strain evidence="3">ATCC 26659 / Pp 5 / PN500</strain>
    </source>
</reference>
<feature type="transmembrane region" description="Helical" evidence="1">
    <location>
        <begin position="112"/>
        <end position="129"/>
    </location>
</feature>
<keyword evidence="1" id="KW-0812">Transmembrane</keyword>
<protein>
    <submittedName>
        <fullName evidence="2">Uncharacterized protein</fullName>
    </submittedName>
</protein>
<keyword evidence="1" id="KW-0472">Membrane</keyword>
<keyword evidence="1" id="KW-1133">Transmembrane helix</keyword>
<name>D3B9Y9_HETP5</name>
<keyword evidence="3" id="KW-1185">Reference proteome</keyword>
<dbReference type="EMBL" id="ADBJ01000025">
    <property type="protein sequence ID" value="EFA81376.1"/>
    <property type="molecule type" value="Genomic_DNA"/>
</dbReference>
<gene>
    <name evidence="2" type="ORF">PPL_05360</name>
</gene>
<dbReference type="Proteomes" id="UP000001396">
    <property type="component" value="Unassembled WGS sequence"/>
</dbReference>
<comment type="caution">
    <text evidence="2">The sequence shown here is derived from an EMBL/GenBank/DDBJ whole genome shotgun (WGS) entry which is preliminary data.</text>
</comment>
<evidence type="ECO:0000256" key="1">
    <source>
        <dbReference type="SAM" id="Phobius"/>
    </source>
</evidence>
<dbReference type="InParanoid" id="D3B9Y9"/>
<organism evidence="2 3">
    <name type="scientific">Heterostelium pallidum (strain ATCC 26659 / Pp 5 / PN500)</name>
    <name type="common">Cellular slime mold</name>
    <name type="synonym">Polysphondylium pallidum</name>
    <dbReference type="NCBI Taxonomy" id="670386"/>
    <lineage>
        <taxon>Eukaryota</taxon>
        <taxon>Amoebozoa</taxon>
        <taxon>Evosea</taxon>
        <taxon>Eumycetozoa</taxon>
        <taxon>Dictyostelia</taxon>
        <taxon>Acytosteliales</taxon>
        <taxon>Acytosteliaceae</taxon>
        <taxon>Heterostelium</taxon>
    </lineage>
</organism>
<dbReference type="GeneID" id="31360845"/>
<dbReference type="AlphaFoldDB" id="D3B9Y9"/>
<sequence length="178" mass="20470">MHCNLFKLAEFLFFTVGIITISYRISTYHDPEVVKKKNGFGSKLVIPIYFTIISIHLLMLVLVGISEGYKSNRMFYQSTRFFTRMYSIVMSVSFSAAFLIYGFLVGRQHNNSFQFYSCALVLGLSFLANDTKAKITRQQKLLERTISTISDTQSEVSNSRKISDDDFHSPYTTRTVIF</sequence>
<evidence type="ECO:0000313" key="3">
    <source>
        <dbReference type="Proteomes" id="UP000001396"/>
    </source>
</evidence>
<feature type="transmembrane region" description="Helical" evidence="1">
    <location>
        <begin position="86"/>
        <end position="106"/>
    </location>
</feature>